<proteinExistence type="predicted"/>
<feature type="chain" id="PRO_5035878668" description="C-type lectin domain-containing protein" evidence="1">
    <location>
        <begin position="23"/>
        <end position="1495"/>
    </location>
</feature>
<comment type="caution">
    <text evidence="3">The sequence shown here is derived from an EMBL/GenBank/DDBJ whole genome shotgun (WGS) entry which is preliminary data.</text>
</comment>
<organism evidence="3 4">
    <name type="scientific">Cloeon dipterum</name>
    <dbReference type="NCBI Taxonomy" id="197152"/>
    <lineage>
        <taxon>Eukaryota</taxon>
        <taxon>Metazoa</taxon>
        <taxon>Ecdysozoa</taxon>
        <taxon>Arthropoda</taxon>
        <taxon>Hexapoda</taxon>
        <taxon>Insecta</taxon>
        <taxon>Pterygota</taxon>
        <taxon>Palaeoptera</taxon>
        <taxon>Ephemeroptera</taxon>
        <taxon>Pisciforma</taxon>
        <taxon>Baetidae</taxon>
        <taxon>Cloeon</taxon>
    </lineage>
</organism>
<gene>
    <name evidence="3" type="ORF">CLODIP_2_CD05982</name>
</gene>
<dbReference type="OrthoDB" id="7755331at2759"/>
<feature type="signal peptide" evidence="1">
    <location>
        <begin position="1"/>
        <end position="22"/>
    </location>
</feature>
<evidence type="ECO:0000313" key="3">
    <source>
        <dbReference type="EMBL" id="CAB3374287.1"/>
    </source>
</evidence>
<dbReference type="InterPro" id="IPR001304">
    <property type="entry name" value="C-type_lectin-like"/>
</dbReference>
<sequence length="1495" mass="172279">MKRSALIAVFLLIPINFYALNARKDNRKLKTAISKLHLVLKKLRSNAGIAECKRNPAPDEPPQGQSCENVLTNPANQPSYKQCVTKCLFNRLRPEIPKDYQPVFDADFRKEPINCNLRKKRLSMECKNRVFVDLESMGPFWILLPGSRKYSWFAAEKFCRLKGLVLPAFDSKLKITQLLMYANSLVTSSRIMRMTENSPFRVWAGGMSVSDNNTYFWTDTGEQIDRDYFSGLNTTTGNNQKCIFIDIKAENSENNAYYTWKEGDCDSTNRFICEVPKLCYFEKCKTKSQMRRLMSKERFMAQCVPKSCPVCTKALDAQNSRKLKTAISKLKLLLTKLRSNAGIGQCKKNAASEGATQGQSCENVLTNPPNQPSYKQCVVKCLFNRLRPEIPKDYQPVFDADFRKEPINCNIRKKRISMECKNRILVDLELMGTFWILLPGSRRNSWFAAEKFCKSRGLVLLTLDSKLKITQLMMYANSLVTSNRIMRMTENSPFRVWAGGMSVNDNNTYFWTDTGKQIDRDYFSGLNTTTGNNQKCIFIDIKAENSEYNAYYTWKEGDCDSTNRFICEVPKLCYFEKCKTKSQMRRLMNKERFVIHCIPKSCPVCTKQSSLVLKKKAIEDNIGRFFNLNGKLYFASNLIMTMDAAFSYCCKIKMNLWTWNSPTDGSQMVQILQSIGHNTNRTSVFVNAKDEKCDENYVWCDKQRRVLGPEYAWIEDEPVDIFGNEVCIKFSILNGRPAGFSDIQCTAKQYFICESQEPTNIVNTYLKVQKDPPVFELKIECRENRRCVKPRTKMIPDLKAGFVFQDLNRTYFFSSAPKMYWDAFAHCCSMGMHMATIDTREELLNVESIHYRNLTFKEFINRRIMFISTFYTTKKGSFWCSNDKPIDLNSIPLCLNDPDNAFPPETQRPNFLDNGIDNYGSLLINLRTLPNYKKCLLYCSFSTRPKANLPKNFEPVFKADIYEKSINCNLQLKRLSTECNNSLPISDLERMGIVHVLFSGYCKRFSWYAADKFCRSKGLVLARMDSKVKVDQLLFYISSLVNANKLPEMSARNPLNIWVGATSASQNNFFWVDTGQPIDADLMSASFEPDTDQSAKCLYANITSNQNVTWRESSCSSTFSFLCEVPQLCYFEKCKSKFQTKAADKNAKLVGNCISQKCPTCEDQTIISKSEKIKNDSTGRFFTFNERKFFISVVKRSFEDAVVFCCSLQMNLLTFESRDEGMKMMSVLKSIGFDLSFRFEMYLYAKDEACNENFVWCNKQRRTIGAEYFWDDNEPNDCTGNEVCVTLAMVKDVPVIRDVACFFKYLFICESQESSNESNTFIKMTARPMYLENKLECREKGRCVFPYKETSPDAKAGIVFKALGRTYFVSKERRDYWNAFNHCCSMGMHLATFDSWEEILAIITNYQDKITFREFQNARMMFISTFYVNSNKETVWCSSDQKMNASALPYGYNEPNNAYPPENVLALFSAATNSYGLGDANSFMPWQYICQSPNN</sequence>
<dbReference type="SUPFAM" id="SSF56436">
    <property type="entry name" value="C-type lectin-like"/>
    <property type="match status" value="7"/>
</dbReference>
<keyword evidence="4" id="KW-1185">Reference proteome</keyword>
<reference evidence="3 4" key="1">
    <citation type="submission" date="2020-04" db="EMBL/GenBank/DDBJ databases">
        <authorList>
            <person name="Alioto T."/>
            <person name="Alioto T."/>
            <person name="Gomez Garrido J."/>
        </authorList>
    </citation>
    <scope>NUCLEOTIDE SEQUENCE [LARGE SCALE GENOMIC DNA]</scope>
</reference>
<dbReference type="Gene3D" id="3.10.100.10">
    <property type="entry name" value="Mannose-Binding Protein A, subunit A"/>
    <property type="match status" value="6"/>
</dbReference>
<keyword evidence="1" id="KW-0732">Signal</keyword>
<dbReference type="PROSITE" id="PS50041">
    <property type="entry name" value="C_TYPE_LECTIN_2"/>
    <property type="match status" value="5"/>
</dbReference>
<feature type="domain" description="C-type lectin" evidence="2">
    <location>
        <begin position="998"/>
        <end position="1124"/>
    </location>
</feature>
<dbReference type="CDD" id="cd00037">
    <property type="entry name" value="CLECT"/>
    <property type="match status" value="5"/>
</dbReference>
<dbReference type="Proteomes" id="UP000494165">
    <property type="component" value="Unassembled WGS sequence"/>
</dbReference>
<evidence type="ECO:0000259" key="2">
    <source>
        <dbReference type="PROSITE" id="PS50041"/>
    </source>
</evidence>
<dbReference type="SMART" id="SM00034">
    <property type="entry name" value="CLECT"/>
    <property type="match status" value="5"/>
</dbReference>
<dbReference type="InterPro" id="IPR016186">
    <property type="entry name" value="C-type_lectin-like/link_sf"/>
</dbReference>
<evidence type="ECO:0000256" key="1">
    <source>
        <dbReference type="SAM" id="SignalP"/>
    </source>
</evidence>
<evidence type="ECO:0000313" key="4">
    <source>
        <dbReference type="Proteomes" id="UP000494165"/>
    </source>
</evidence>
<dbReference type="Pfam" id="PF00059">
    <property type="entry name" value="Lectin_C"/>
    <property type="match status" value="4"/>
</dbReference>
<feature type="domain" description="C-type lectin" evidence="2">
    <location>
        <begin position="151"/>
        <end position="274"/>
    </location>
</feature>
<feature type="domain" description="C-type lectin" evidence="2">
    <location>
        <begin position="628"/>
        <end position="754"/>
    </location>
</feature>
<name>A0A8S1D2C4_9INSE</name>
<dbReference type="PANTHER" id="PTHR45784:SF3">
    <property type="entry name" value="C-TYPE LECTIN DOMAIN FAMILY 4 MEMBER K-LIKE-RELATED"/>
    <property type="match status" value="1"/>
</dbReference>
<feature type="domain" description="C-type lectin" evidence="2">
    <location>
        <begin position="443"/>
        <end position="568"/>
    </location>
</feature>
<dbReference type="InterPro" id="IPR016187">
    <property type="entry name" value="CTDL_fold"/>
</dbReference>
<feature type="domain" description="C-type lectin" evidence="2">
    <location>
        <begin position="1184"/>
        <end position="1310"/>
    </location>
</feature>
<accession>A0A8S1D2C4</accession>
<dbReference type="PANTHER" id="PTHR45784">
    <property type="entry name" value="C-TYPE LECTIN DOMAIN FAMILY 20 MEMBER A-RELATED"/>
    <property type="match status" value="1"/>
</dbReference>
<dbReference type="EMBL" id="CADEPI010000096">
    <property type="protein sequence ID" value="CAB3374287.1"/>
    <property type="molecule type" value="Genomic_DNA"/>
</dbReference>
<protein>
    <recommendedName>
        <fullName evidence="2">C-type lectin domain-containing protein</fullName>
    </recommendedName>
</protein>